<dbReference type="eggNOG" id="COG1566">
    <property type="taxonomic scope" value="Bacteria"/>
</dbReference>
<dbReference type="Pfam" id="PF25954">
    <property type="entry name" value="Beta-barrel_RND_2"/>
    <property type="match status" value="1"/>
</dbReference>
<protein>
    <submittedName>
        <fullName evidence="6">Multidrug resistance efflux pump-like protein</fullName>
    </submittedName>
</protein>
<dbReference type="EMBL" id="CP000473">
    <property type="protein sequence ID" value="ABJ87605.1"/>
    <property type="molecule type" value="Genomic_DNA"/>
</dbReference>
<proteinExistence type="predicted"/>
<dbReference type="GO" id="GO:0030313">
    <property type="term" value="C:cell envelope"/>
    <property type="evidence" value="ECO:0007669"/>
    <property type="project" value="UniProtKB-SubCell"/>
</dbReference>
<dbReference type="Gene3D" id="2.40.30.170">
    <property type="match status" value="1"/>
</dbReference>
<accession>Q01RW5</accession>
<dbReference type="PANTHER" id="PTHR32347">
    <property type="entry name" value="EFFLUX SYSTEM COMPONENT YKNX-RELATED"/>
    <property type="match status" value="1"/>
</dbReference>
<keyword evidence="2 3" id="KW-0175">Coiled coil</keyword>
<feature type="domain" description="CzcB-like C-terminal circularly permuted SH3-like" evidence="5">
    <location>
        <begin position="381"/>
        <end position="433"/>
    </location>
</feature>
<feature type="coiled-coil region" evidence="3">
    <location>
        <begin position="159"/>
        <end position="211"/>
    </location>
</feature>
<reference evidence="6" key="1">
    <citation type="submission" date="2006-10" db="EMBL/GenBank/DDBJ databases">
        <title>Complete sequence of Solibacter usitatus Ellin6076.</title>
        <authorList>
            <consortium name="US DOE Joint Genome Institute"/>
            <person name="Copeland A."/>
            <person name="Lucas S."/>
            <person name="Lapidus A."/>
            <person name="Barry K."/>
            <person name="Detter J.C."/>
            <person name="Glavina del Rio T."/>
            <person name="Hammon N."/>
            <person name="Israni S."/>
            <person name="Dalin E."/>
            <person name="Tice H."/>
            <person name="Pitluck S."/>
            <person name="Thompson L.S."/>
            <person name="Brettin T."/>
            <person name="Bruce D."/>
            <person name="Han C."/>
            <person name="Tapia R."/>
            <person name="Gilna P."/>
            <person name="Schmutz J."/>
            <person name="Larimer F."/>
            <person name="Land M."/>
            <person name="Hauser L."/>
            <person name="Kyrpides N."/>
            <person name="Mikhailova N."/>
            <person name="Janssen P.H."/>
            <person name="Kuske C.R."/>
            <person name="Richardson P."/>
        </authorList>
    </citation>
    <scope>NUCLEOTIDE SEQUENCE</scope>
    <source>
        <strain evidence="6">Ellin6076</strain>
    </source>
</reference>
<gene>
    <name evidence="6" type="ordered locus">Acid_6683</name>
</gene>
<evidence type="ECO:0000259" key="5">
    <source>
        <dbReference type="Pfam" id="PF25975"/>
    </source>
</evidence>
<name>Q01RW5_SOLUE</name>
<evidence type="ECO:0000256" key="1">
    <source>
        <dbReference type="ARBA" id="ARBA00004196"/>
    </source>
</evidence>
<dbReference type="STRING" id="234267.Acid_6683"/>
<dbReference type="HOGENOM" id="CLU_620967_0_0_0"/>
<dbReference type="InterPro" id="IPR058649">
    <property type="entry name" value="CzcB_C"/>
</dbReference>
<evidence type="ECO:0000313" key="6">
    <source>
        <dbReference type="EMBL" id="ABJ87605.1"/>
    </source>
</evidence>
<dbReference type="Gene3D" id="2.40.420.20">
    <property type="match status" value="1"/>
</dbReference>
<dbReference type="InterPro" id="IPR058792">
    <property type="entry name" value="Beta-barrel_RND_2"/>
</dbReference>
<organism evidence="6">
    <name type="scientific">Solibacter usitatus (strain Ellin6076)</name>
    <dbReference type="NCBI Taxonomy" id="234267"/>
    <lineage>
        <taxon>Bacteria</taxon>
        <taxon>Pseudomonadati</taxon>
        <taxon>Acidobacteriota</taxon>
        <taxon>Terriglobia</taxon>
        <taxon>Bryobacterales</taxon>
        <taxon>Solibacteraceae</taxon>
        <taxon>Candidatus Solibacter</taxon>
    </lineage>
</organism>
<feature type="domain" description="CusB-like beta-barrel" evidence="4">
    <location>
        <begin position="294"/>
        <end position="370"/>
    </location>
</feature>
<sequence>MAFPSSHRTPPAATKIVAVEPVKLQEGPPRWPIYIFLAALLAGSAWYLRPRPQQRATPAPAIPTARVYRGVIDPTRRVAGSISAGRFANVAAPVLQAPDTGRGLTLTFLAESGTRVKRGQRIAEIDAQDIKDHLDDVEAGIVQSRLDIKRRQAQLLAQMENLKQGLRVLKATLDKAKQNARAIPVSNSISQENLRLAVEEYQAAYDEAVKQMPLTEERQLADLKLYQLSYEHDIRHRDRHMTDFRRCTIEAPMDGMVVMQTTYRGGEMNQIKVGDRLSPGQPFMAVVDPNSMQLDAMMSQAESELVRLGQPATVRFDAFPDIVVKGRVKAVGAFAMGGRRVNYYVRRIPVRVELENPDERVIPDLSASADVLTGRPAAGLIIPREALAEAEGKPVVYVKQGDTFLAHAVEIATATNTQVAVASGIEEGQEVALQPPPSTIR</sequence>
<dbReference type="OrthoDB" id="9809068at2"/>
<dbReference type="KEGG" id="sus:Acid_6683"/>
<evidence type="ECO:0000256" key="2">
    <source>
        <dbReference type="ARBA" id="ARBA00023054"/>
    </source>
</evidence>
<dbReference type="AlphaFoldDB" id="Q01RW5"/>
<dbReference type="SUPFAM" id="SSF111369">
    <property type="entry name" value="HlyD-like secretion proteins"/>
    <property type="match status" value="1"/>
</dbReference>
<evidence type="ECO:0000256" key="3">
    <source>
        <dbReference type="SAM" id="Coils"/>
    </source>
</evidence>
<comment type="subcellular location">
    <subcellularLocation>
        <location evidence="1">Cell envelope</location>
    </subcellularLocation>
</comment>
<dbReference type="InParanoid" id="Q01RW5"/>
<dbReference type="InterPro" id="IPR050465">
    <property type="entry name" value="UPF0194_transport"/>
</dbReference>
<dbReference type="Pfam" id="PF25975">
    <property type="entry name" value="CzcB_C"/>
    <property type="match status" value="1"/>
</dbReference>
<evidence type="ECO:0000259" key="4">
    <source>
        <dbReference type="Pfam" id="PF25954"/>
    </source>
</evidence>